<dbReference type="EMBL" id="CP000554">
    <property type="protein sequence ID" value="ABM77913.1"/>
    <property type="molecule type" value="Genomic_DNA"/>
</dbReference>
<proteinExistence type="predicted"/>
<evidence type="ECO:0000313" key="2">
    <source>
        <dbReference type="EMBL" id="ABM77913.1"/>
    </source>
</evidence>
<protein>
    <submittedName>
        <fullName evidence="2">Uncharacterized protein</fullName>
    </submittedName>
</protein>
<dbReference type="KEGG" id="pmf:P9303_11641"/>
<evidence type="ECO:0000256" key="1">
    <source>
        <dbReference type="SAM" id="MobiDB-lite"/>
    </source>
</evidence>
<gene>
    <name evidence="2" type="ordered locus">P9303_11641</name>
</gene>
<dbReference type="STRING" id="59922.P9303_11641"/>
<organism evidence="2 3">
    <name type="scientific">Prochlorococcus marinus (strain MIT 9303)</name>
    <dbReference type="NCBI Taxonomy" id="59922"/>
    <lineage>
        <taxon>Bacteria</taxon>
        <taxon>Bacillati</taxon>
        <taxon>Cyanobacteriota</taxon>
        <taxon>Cyanophyceae</taxon>
        <taxon>Synechococcales</taxon>
        <taxon>Prochlorococcaceae</taxon>
        <taxon>Prochlorococcus</taxon>
    </lineage>
</organism>
<dbReference type="HOGENOM" id="CLU_214947_0_0_3"/>
<sequence length="51" mass="5875">MRSNGGLGVTVHERDVDDDSYDEVDEYLSSQESDEEEHAYFPVQDSKPPHY</sequence>
<feature type="region of interest" description="Disordered" evidence="1">
    <location>
        <begin position="1"/>
        <end position="51"/>
    </location>
</feature>
<feature type="compositionally biased region" description="Acidic residues" evidence="1">
    <location>
        <begin position="16"/>
        <end position="37"/>
    </location>
</feature>
<dbReference type="AlphaFoldDB" id="A2C8V3"/>
<name>A2C8V3_PROM3</name>
<evidence type="ECO:0000313" key="3">
    <source>
        <dbReference type="Proteomes" id="UP000002274"/>
    </source>
</evidence>
<accession>A2C8V3</accession>
<dbReference type="Proteomes" id="UP000002274">
    <property type="component" value="Chromosome"/>
</dbReference>
<reference evidence="2 3" key="1">
    <citation type="journal article" date="2007" name="PLoS Genet.">
        <title>Patterns and implications of gene gain and loss in the evolution of Prochlorococcus.</title>
        <authorList>
            <person name="Kettler G.C."/>
            <person name="Martiny A.C."/>
            <person name="Huang K."/>
            <person name="Zucker J."/>
            <person name="Coleman M.L."/>
            <person name="Rodrigue S."/>
            <person name="Chen F."/>
            <person name="Lapidus A."/>
            <person name="Ferriera S."/>
            <person name="Johnson J."/>
            <person name="Steglich C."/>
            <person name="Church G.M."/>
            <person name="Richardson P."/>
            <person name="Chisholm S.W."/>
        </authorList>
    </citation>
    <scope>NUCLEOTIDE SEQUENCE [LARGE SCALE GENOMIC DNA]</scope>
    <source>
        <strain evidence="2 3">MIT 9303</strain>
    </source>
</reference>